<name>A0A034WVU9_BACDO</name>
<dbReference type="EMBL" id="GAKP01000612">
    <property type="protein sequence ID" value="JAC58340.1"/>
    <property type="molecule type" value="Transcribed_RNA"/>
</dbReference>
<feature type="non-terminal residue" evidence="3">
    <location>
        <position position="167"/>
    </location>
</feature>
<evidence type="ECO:0000259" key="2">
    <source>
        <dbReference type="Pfam" id="PF22936"/>
    </source>
</evidence>
<evidence type="ECO:0000313" key="3">
    <source>
        <dbReference type="EMBL" id="JAC58340.1"/>
    </source>
</evidence>
<reference evidence="3" key="1">
    <citation type="journal article" date="2014" name="BMC Genomics">
        <title>Characterizing the developmental transcriptome of the oriental fruit fly, Bactrocera dorsalis (Diptera: Tephritidae) through comparative genomic analysis with Drosophila melanogaster utilizing modENCODE datasets.</title>
        <authorList>
            <person name="Geib S.M."/>
            <person name="Calla B."/>
            <person name="Hall B."/>
            <person name="Hou S."/>
            <person name="Manoukis N.C."/>
        </authorList>
    </citation>
    <scope>NUCLEOTIDE SEQUENCE</scope>
    <source>
        <strain evidence="3">Punador</strain>
    </source>
</reference>
<gene>
    <name evidence="3" type="primary">POLX</name>
</gene>
<dbReference type="Pfam" id="PF13976">
    <property type="entry name" value="gag_pre-integrs"/>
    <property type="match status" value="1"/>
</dbReference>
<protein>
    <submittedName>
        <fullName evidence="3">Retrovirus-related Pol polyprotein from transposon TNT 1-94</fullName>
    </submittedName>
</protein>
<evidence type="ECO:0000259" key="1">
    <source>
        <dbReference type="Pfam" id="PF13976"/>
    </source>
</evidence>
<accession>A0A034WVU9</accession>
<dbReference type="InterPro" id="IPR054722">
    <property type="entry name" value="PolX-like_BBD"/>
</dbReference>
<dbReference type="Pfam" id="PF22936">
    <property type="entry name" value="Pol_BBD"/>
    <property type="match status" value="1"/>
</dbReference>
<sequence length="167" mass="18535">MVKSNECMTNTKRVINKRVIVADNNKIDVECTGDVELSLAIKHKNVNATIKNAEYVPSLCANLLSVSQMTDNGKELHFKDNWCKILNEDKQLIGIASKINGLYRLNCVQRDNAAMGVASYNLWHRRLGHVCRESVTAIQNASEGVRITTSGNDKCVVCIKGKQTRAS</sequence>
<proteinExistence type="predicted"/>
<dbReference type="AlphaFoldDB" id="A0A034WVU9"/>
<dbReference type="InterPro" id="IPR025724">
    <property type="entry name" value="GAG-pre-integrase_dom"/>
</dbReference>
<organism evidence="3">
    <name type="scientific">Bactrocera dorsalis</name>
    <name type="common">Oriental fruit fly</name>
    <name type="synonym">Dacus dorsalis</name>
    <dbReference type="NCBI Taxonomy" id="27457"/>
    <lineage>
        <taxon>Eukaryota</taxon>
        <taxon>Metazoa</taxon>
        <taxon>Ecdysozoa</taxon>
        <taxon>Arthropoda</taxon>
        <taxon>Hexapoda</taxon>
        <taxon>Insecta</taxon>
        <taxon>Pterygota</taxon>
        <taxon>Neoptera</taxon>
        <taxon>Endopterygota</taxon>
        <taxon>Diptera</taxon>
        <taxon>Brachycera</taxon>
        <taxon>Muscomorpha</taxon>
        <taxon>Tephritoidea</taxon>
        <taxon>Tephritidae</taxon>
        <taxon>Bactrocera</taxon>
        <taxon>Bactrocera</taxon>
    </lineage>
</organism>
<feature type="domain" description="GAG-pre-integrase" evidence="1">
    <location>
        <begin position="101"/>
        <end position="163"/>
    </location>
</feature>
<feature type="domain" description="Retrovirus-related Pol polyprotein from transposon TNT 1-94-like beta-barrel" evidence="2">
    <location>
        <begin position="1"/>
        <end position="73"/>
    </location>
</feature>